<feature type="domain" description="ABC-2 type transporter transmembrane" evidence="7">
    <location>
        <begin position="20"/>
        <end position="375"/>
    </location>
</feature>
<reference evidence="8 9" key="1">
    <citation type="submission" date="2019-07" db="EMBL/GenBank/DDBJ databases">
        <authorList>
            <person name="Zhao L.H."/>
        </authorList>
    </citation>
    <scope>NUCLEOTIDE SEQUENCE [LARGE SCALE GENOMIC DNA]</scope>
    <source>
        <strain evidence="8 9">Co35</strain>
    </source>
</reference>
<feature type="transmembrane region" description="Helical" evidence="6">
    <location>
        <begin position="298"/>
        <end position="319"/>
    </location>
</feature>
<evidence type="ECO:0000259" key="7">
    <source>
        <dbReference type="Pfam" id="PF12698"/>
    </source>
</evidence>
<name>A0A554RU78_9ACTN</name>
<dbReference type="PANTHER" id="PTHR30294:SF38">
    <property type="entry name" value="TRANSPORT PERMEASE PROTEIN"/>
    <property type="match status" value="1"/>
</dbReference>
<protein>
    <submittedName>
        <fullName evidence="8">ABC transporter permease</fullName>
    </submittedName>
</protein>
<proteinExistence type="predicted"/>
<feature type="transmembrane region" description="Helical" evidence="6">
    <location>
        <begin position="244"/>
        <end position="264"/>
    </location>
</feature>
<evidence type="ECO:0000256" key="1">
    <source>
        <dbReference type="ARBA" id="ARBA00004651"/>
    </source>
</evidence>
<dbReference type="OrthoDB" id="4867262at2"/>
<keyword evidence="4 6" id="KW-1133">Transmembrane helix</keyword>
<evidence type="ECO:0000256" key="6">
    <source>
        <dbReference type="SAM" id="Phobius"/>
    </source>
</evidence>
<evidence type="ECO:0000313" key="9">
    <source>
        <dbReference type="Proteomes" id="UP000316988"/>
    </source>
</evidence>
<dbReference type="PANTHER" id="PTHR30294">
    <property type="entry name" value="MEMBRANE COMPONENT OF ABC TRANSPORTER YHHJ-RELATED"/>
    <property type="match status" value="1"/>
</dbReference>
<keyword evidence="3 6" id="KW-0812">Transmembrane</keyword>
<keyword evidence="2" id="KW-1003">Cell membrane</keyword>
<keyword evidence="5 6" id="KW-0472">Membrane</keyword>
<feature type="transmembrane region" description="Helical" evidence="6">
    <location>
        <begin position="198"/>
        <end position="216"/>
    </location>
</feature>
<organism evidence="8 9">
    <name type="scientific">Aeromicrobium piscarium</name>
    <dbReference type="NCBI Taxonomy" id="2590901"/>
    <lineage>
        <taxon>Bacteria</taxon>
        <taxon>Bacillati</taxon>
        <taxon>Actinomycetota</taxon>
        <taxon>Actinomycetes</taxon>
        <taxon>Propionibacteriales</taxon>
        <taxon>Nocardioidaceae</taxon>
        <taxon>Aeromicrobium</taxon>
    </lineage>
</organism>
<comment type="caution">
    <text evidence="8">The sequence shown here is derived from an EMBL/GenBank/DDBJ whole genome shotgun (WGS) entry which is preliminary data.</text>
</comment>
<evidence type="ECO:0000313" key="8">
    <source>
        <dbReference type="EMBL" id="TSD57667.1"/>
    </source>
</evidence>
<dbReference type="GO" id="GO:0140359">
    <property type="term" value="F:ABC-type transporter activity"/>
    <property type="evidence" value="ECO:0007669"/>
    <property type="project" value="InterPro"/>
</dbReference>
<keyword evidence="9" id="KW-1185">Reference proteome</keyword>
<dbReference type="InterPro" id="IPR051449">
    <property type="entry name" value="ABC-2_transporter_component"/>
</dbReference>
<sequence>MRAVAAVAWAELLRFLRDKSNIFFVFVFPMLLVFVLGSTFGGGGTQGGVQVVGESGALRDAVVAQLESQDLSVRVADEDEALEQVSRGRAAAGLILPDGAEDAYARGDRIELEVVPAAGAAGMAMRQQVATAVETLQLDRAELDALTQRGIEAPAAESALDAAKERVTPPGVTVRDVDDVAQAFSGVGQFEVGATSQLLLFVFLTSLAGSATLIQARREGVIARSLSAPVRSGQVLMGQSTGRFAIAMFQGLYIMVATALIFDVDWGDPLLAVLILACFGAVAAGAAMLLGSLVDNEAAASGIGVGLGLVLAGLGGGMAPLEIFSDTLRRIAHITPHAWAYDAFADIQRHDGGLIDILPQLGVLVAMAAVVLAAGTWSLRRSVERSL</sequence>
<accession>A0A554RU78</accession>
<dbReference type="EMBL" id="VLNT01000018">
    <property type="protein sequence ID" value="TSD57667.1"/>
    <property type="molecule type" value="Genomic_DNA"/>
</dbReference>
<evidence type="ECO:0000256" key="3">
    <source>
        <dbReference type="ARBA" id="ARBA00022692"/>
    </source>
</evidence>
<comment type="subcellular location">
    <subcellularLocation>
        <location evidence="1">Cell membrane</location>
        <topology evidence="1">Multi-pass membrane protein</topology>
    </subcellularLocation>
</comment>
<evidence type="ECO:0000256" key="5">
    <source>
        <dbReference type="ARBA" id="ARBA00023136"/>
    </source>
</evidence>
<evidence type="ECO:0000256" key="4">
    <source>
        <dbReference type="ARBA" id="ARBA00022989"/>
    </source>
</evidence>
<gene>
    <name evidence="8" type="ORF">FNM00_15825</name>
</gene>
<feature type="transmembrane region" description="Helical" evidence="6">
    <location>
        <begin position="21"/>
        <end position="40"/>
    </location>
</feature>
<feature type="transmembrane region" description="Helical" evidence="6">
    <location>
        <begin position="270"/>
        <end position="291"/>
    </location>
</feature>
<dbReference type="GO" id="GO:0005886">
    <property type="term" value="C:plasma membrane"/>
    <property type="evidence" value="ECO:0007669"/>
    <property type="project" value="UniProtKB-SubCell"/>
</dbReference>
<evidence type="ECO:0000256" key="2">
    <source>
        <dbReference type="ARBA" id="ARBA00022475"/>
    </source>
</evidence>
<dbReference type="InterPro" id="IPR013525">
    <property type="entry name" value="ABC2_TM"/>
</dbReference>
<dbReference type="Proteomes" id="UP000316988">
    <property type="component" value="Unassembled WGS sequence"/>
</dbReference>
<dbReference type="RefSeq" id="WP_143914515.1">
    <property type="nucleotide sequence ID" value="NZ_VLNT01000018.1"/>
</dbReference>
<dbReference type="AlphaFoldDB" id="A0A554RU78"/>
<feature type="transmembrane region" description="Helical" evidence="6">
    <location>
        <begin position="357"/>
        <end position="379"/>
    </location>
</feature>
<dbReference type="Pfam" id="PF12698">
    <property type="entry name" value="ABC2_membrane_3"/>
    <property type="match status" value="1"/>
</dbReference>